<keyword evidence="4" id="KW-1185">Reference proteome</keyword>
<evidence type="ECO:0000313" key="3">
    <source>
        <dbReference type="EMBL" id="TCP19070.1"/>
    </source>
</evidence>
<name>A0A4R2ND62_9BURK</name>
<accession>A0A4R2ND62</accession>
<dbReference type="RefSeq" id="WP_119012966.1">
    <property type="nucleotide sequence ID" value="NZ_QXNC01000011.1"/>
</dbReference>
<dbReference type="PANTHER" id="PTHR31350">
    <property type="entry name" value="SI:DKEY-261L7.2"/>
    <property type="match status" value="1"/>
</dbReference>
<dbReference type="SUPFAM" id="SSF48452">
    <property type="entry name" value="TPR-like"/>
    <property type="match status" value="1"/>
</dbReference>
<organism evidence="3 4">
    <name type="scientific">Simplicispira metamorpha</name>
    <dbReference type="NCBI Taxonomy" id="80881"/>
    <lineage>
        <taxon>Bacteria</taxon>
        <taxon>Pseudomonadati</taxon>
        <taxon>Pseudomonadota</taxon>
        <taxon>Betaproteobacteria</taxon>
        <taxon>Burkholderiales</taxon>
        <taxon>Comamonadaceae</taxon>
        <taxon>Simplicispira</taxon>
    </lineage>
</organism>
<comment type="similarity">
    <text evidence="1">Belongs to the UPF0162 family.</text>
</comment>
<reference evidence="3 4" key="1">
    <citation type="submission" date="2019-03" db="EMBL/GenBank/DDBJ databases">
        <title>Genomic Encyclopedia of Type Strains, Phase IV (KMG-IV): sequencing the most valuable type-strain genomes for metagenomic binning, comparative biology and taxonomic classification.</title>
        <authorList>
            <person name="Goeker M."/>
        </authorList>
    </citation>
    <scope>NUCLEOTIDE SEQUENCE [LARGE SCALE GENOMIC DNA]</scope>
    <source>
        <strain evidence="3 4">DSM 1837</strain>
    </source>
</reference>
<dbReference type="InterPro" id="IPR011990">
    <property type="entry name" value="TPR-like_helical_dom_sf"/>
</dbReference>
<dbReference type="OrthoDB" id="232498at2"/>
<dbReference type="Proteomes" id="UP000295182">
    <property type="component" value="Unassembled WGS sequence"/>
</dbReference>
<evidence type="ECO:0000313" key="4">
    <source>
        <dbReference type="Proteomes" id="UP000295182"/>
    </source>
</evidence>
<dbReference type="AlphaFoldDB" id="A0A4R2ND62"/>
<dbReference type="EMBL" id="SLXH01000007">
    <property type="protein sequence ID" value="TCP19070.1"/>
    <property type="molecule type" value="Genomic_DNA"/>
</dbReference>
<dbReference type="InterPro" id="IPR032698">
    <property type="entry name" value="SirB1_N"/>
</dbReference>
<dbReference type="Gene3D" id="1.25.40.10">
    <property type="entry name" value="Tetratricopeptide repeat domain"/>
    <property type="match status" value="1"/>
</dbReference>
<sequence length="284" mass="31752">MLPRYTAPTPLEYFASLVHSDAEFALLEAAASIAQDEYPELDVQQLLYDMDSLQARLQRRIAADAPSLQRLQVLNQFFFGDLGFAGNINHYDDPENSYLHTVLHTRRGIPVTLGLLWMELAQGVGLQARGVAFPGHFMVKALLPKGQVVIDPFTGQSLSREDLSERLAPYQRSSGLSDGDVSLGLYLQAAKPREIIARVLRNLKELYQAQQDWPRLIAVQNRLVVLLPLAWSEWRDRGLAHAESGHADQAIPDLEMYLAHAPTSQDAHAVRARLQALRRARGSL</sequence>
<evidence type="ECO:0000256" key="1">
    <source>
        <dbReference type="ARBA" id="ARBA00007100"/>
    </source>
</evidence>
<feature type="domain" description="Protein SirB1 N-terminal" evidence="2">
    <location>
        <begin position="47"/>
        <end position="201"/>
    </location>
</feature>
<gene>
    <name evidence="3" type="ORF">EV674_10767</name>
</gene>
<dbReference type="Pfam" id="PF13369">
    <property type="entry name" value="Transglut_core2"/>
    <property type="match status" value="1"/>
</dbReference>
<evidence type="ECO:0000259" key="2">
    <source>
        <dbReference type="Pfam" id="PF13369"/>
    </source>
</evidence>
<proteinExistence type="inferred from homology"/>
<comment type="caution">
    <text evidence="3">The sequence shown here is derived from an EMBL/GenBank/DDBJ whole genome shotgun (WGS) entry which is preliminary data.</text>
</comment>
<dbReference type="Pfam" id="PF13371">
    <property type="entry name" value="TPR_9"/>
    <property type="match status" value="1"/>
</dbReference>
<dbReference type="PANTHER" id="PTHR31350:SF21">
    <property type="entry name" value="F-BOX ONLY PROTEIN 21"/>
    <property type="match status" value="1"/>
</dbReference>
<protein>
    <submittedName>
        <fullName evidence="3">Regulator of sirC expression with transglutaminase-like and TPR domain</fullName>
    </submittedName>
</protein>